<keyword evidence="1" id="KW-0472">Membrane</keyword>
<accession>A0A0F9PXG4</accession>
<name>A0A0F9PXG4_9ZZZZ</name>
<dbReference type="EMBL" id="LAZR01002075">
    <property type="protein sequence ID" value="KKN34919.1"/>
    <property type="molecule type" value="Genomic_DNA"/>
</dbReference>
<evidence type="ECO:0000313" key="2">
    <source>
        <dbReference type="EMBL" id="KKN34919.1"/>
    </source>
</evidence>
<evidence type="ECO:0000256" key="1">
    <source>
        <dbReference type="SAM" id="Phobius"/>
    </source>
</evidence>
<dbReference type="AlphaFoldDB" id="A0A0F9PXG4"/>
<gene>
    <name evidence="2" type="ORF">LCGC14_0788600</name>
</gene>
<keyword evidence="1" id="KW-1133">Transmembrane helix</keyword>
<reference evidence="2" key="1">
    <citation type="journal article" date="2015" name="Nature">
        <title>Complex archaea that bridge the gap between prokaryotes and eukaryotes.</title>
        <authorList>
            <person name="Spang A."/>
            <person name="Saw J.H."/>
            <person name="Jorgensen S.L."/>
            <person name="Zaremba-Niedzwiedzka K."/>
            <person name="Martijn J."/>
            <person name="Lind A.E."/>
            <person name="van Eijk R."/>
            <person name="Schleper C."/>
            <person name="Guy L."/>
            <person name="Ettema T.J."/>
        </authorList>
    </citation>
    <scope>NUCLEOTIDE SEQUENCE</scope>
</reference>
<comment type="caution">
    <text evidence="2">The sequence shown here is derived from an EMBL/GenBank/DDBJ whole genome shotgun (WGS) entry which is preliminary data.</text>
</comment>
<organism evidence="2">
    <name type="scientific">marine sediment metagenome</name>
    <dbReference type="NCBI Taxonomy" id="412755"/>
    <lineage>
        <taxon>unclassified sequences</taxon>
        <taxon>metagenomes</taxon>
        <taxon>ecological metagenomes</taxon>
    </lineage>
</organism>
<protein>
    <submittedName>
        <fullName evidence="2">Uncharacterized protein</fullName>
    </submittedName>
</protein>
<feature type="transmembrane region" description="Helical" evidence="1">
    <location>
        <begin position="6"/>
        <end position="26"/>
    </location>
</feature>
<keyword evidence="1" id="KW-0812">Transmembrane</keyword>
<sequence length="35" mass="3958">MSDLMISIIALTISVIALITNIIVSIRMRGLRWRS</sequence>
<proteinExistence type="predicted"/>